<keyword evidence="1" id="KW-0472">Membrane</keyword>
<feature type="transmembrane region" description="Helical" evidence="1">
    <location>
        <begin position="526"/>
        <end position="547"/>
    </location>
</feature>
<proteinExistence type="predicted"/>
<keyword evidence="1" id="KW-0812">Transmembrane</keyword>
<gene>
    <name evidence="4" type="ORF">VITISV_017879</name>
</gene>
<accession>A5BKK0</accession>
<organism evidence="4">
    <name type="scientific">Vitis vinifera</name>
    <name type="common">Grape</name>
    <dbReference type="NCBI Taxonomy" id="29760"/>
    <lineage>
        <taxon>Eukaryota</taxon>
        <taxon>Viridiplantae</taxon>
        <taxon>Streptophyta</taxon>
        <taxon>Embryophyta</taxon>
        <taxon>Tracheophyta</taxon>
        <taxon>Spermatophyta</taxon>
        <taxon>Magnoliopsida</taxon>
        <taxon>eudicotyledons</taxon>
        <taxon>Gunneridae</taxon>
        <taxon>Pentapetalae</taxon>
        <taxon>rosids</taxon>
        <taxon>Vitales</taxon>
        <taxon>Vitaceae</taxon>
        <taxon>Viteae</taxon>
        <taxon>Vitis</taxon>
    </lineage>
</organism>
<keyword evidence="1" id="KW-1133">Transmembrane helix</keyword>
<evidence type="ECO:0000256" key="2">
    <source>
        <dbReference type="SAM" id="SignalP"/>
    </source>
</evidence>
<feature type="domain" description="Retrotransposon Copia-like N-terminal" evidence="3">
    <location>
        <begin position="195"/>
        <end position="233"/>
    </location>
</feature>
<reference evidence="4" key="1">
    <citation type="journal article" date="2007" name="PLoS ONE">
        <title>The first genome sequence of an elite grapevine cultivar (Pinot noir Vitis vinifera L.): coping with a highly heterozygous genome.</title>
        <authorList>
            <person name="Velasco R."/>
            <person name="Zharkikh A."/>
            <person name="Troggio M."/>
            <person name="Cartwright D.A."/>
            <person name="Cestaro A."/>
            <person name="Pruss D."/>
            <person name="Pindo M."/>
            <person name="FitzGerald L.M."/>
            <person name="Vezzulli S."/>
            <person name="Reid J."/>
            <person name="Malacarne G."/>
            <person name="Iliev D."/>
            <person name="Coppola G."/>
            <person name="Wardell B."/>
            <person name="Micheletti D."/>
            <person name="Macalma T."/>
            <person name="Facci M."/>
            <person name="Mitchell J.T."/>
            <person name="Perazzolli M."/>
            <person name="Eldredge G."/>
            <person name="Gatto P."/>
            <person name="Oyzerski R."/>
            <person name="Moretto M."/>
            <person name="Gutin N."/>
            <person name="Stefanini M."/>
            <person name="Chen Y."/>
            <person name="Segala C."/>
            <person name="Davenport C."/>
            <person name="Dematte L."/>
            <person name="Mraz A."/>
            <person name="Battilana J."/>
            <person name="Stormo K."/>
            <person name="Costa F."/>
            <person name="Tao Q."/>
            <person name="Si-Ammour A."/>
            <person name="Harkins T."/>
            <person name="Lackey A."/>
            <person name="Perbost C."/>
            <person name="Taillon B."/>
            <person name="Stella A."/>
            <person name="Solovyev V."/>
            <person name="Fawcett J.A."/>
            <person name="Sterck L."/>
            <person name="Vandepoele K."/>
            <person name="Grando S.M."/>
            <person name="Toppo S."/>
            <person name="Moser C."/>
            <person name="Lanchbury J."/>
            <person name="Bogden R."/>
            <person name="Skolnick M."/>
            <person name="Sgaramella V."/>
            <person name="Bhatnagar S.K."/>
            <person name="Fontana P."/>
            <person name="Gutin A."/>
            <person name="Van de Peer Y."/>
            <person name="Salamini F."/>
            <person name="Viola R."/>
        </authorList>
    </citation>
    <scope>NUCLEOTIDE SEQUENCE</scope>
</reference>
<evidence type="ECO:0000256" key="1">
    <source>
        <dbReference type="SAM" id="Phobius"/>
    </source>
</evidence>
<dbReference type="Pfam" id="PF14244">
    <property type="entry name" value="Retrotran_gag_3"/>
    <property type="match status" value="1"/>
</dbReference>
<evidence type="ECO:0000313" key="4">
    <source>
        <dbReference type="EMBL" id="CAN74709.1"/>
    </source>
</evidence>
<dbReference type="EMBL" id="AM462718">
    <property type="protein sequence ID" value="CAN74709.1"/>
    <property type="molecule type" value="Genomic_DNA"/>
</dbReference>
<dbReference type="PANTHER" id="PTHR37610">
    <property type="entry name" value="CCHC-TYPE DOMAIN-CONTAINING PROTEIN"/>
    <property type="match status" value="1"/>
</dbReference>
<dbReference type="GO" id="GO:0010333">
    <property type="term" value="F:terpene synthase activity"/>
    <property type="evidence" value="ECO:0007669"/>
    <property type="project" value="InterPro"/>
</dbReference>
<sequence length="550" mass="62607">MPVLTAIFMLLHYGLGSSGSMVMKFHKKHMHNVKGVTELFEATHLALEGETILDAAKAFSSKLDINLAKTVAQSLEVSFHWRMQWFDVKWRIDSYEKEERIMSPISLELDKLNFNIVQAIHEKDLKGMSSMVLVSCDLTKQGDANYSESMADSIELIQPPNTTIESILDNLTTKMTKVLSRAQASSPLPFTDSPTVLGIKLDGSNYALWSQVVEMYILGKDKPRYINGDLPQPLETDPYFRKWWIENAIVNGWLINSMESSLVRNFICFPTTKQVWDSIATTYFDGSDTSQVYDLRRRVTRMWQGGESIEKYYNDAYAHVRREDTRQVVMISGVGNASSGVIMATKGVKPGKPQTLVKLGSSTKSKSQIDGGKCTHYGNTKHTRDTCLKLHWYPDWWHELQSRKKKDNTTTEEGMARAAMVIAEPQLSLIPMVDSSTTVNDRGWHILSQGLDRAHFTISFTLPHASCSIFIKQNDVSNSRIFSTRRSLSVVLREGDSITWMTSARERQITCKLGSIERKDKSGCGIVVWGIHHLVIYHTYFRIYFYIYRM</sequence>
<dbReference type="SUPFAM" id="SSF48239">
    <property type="entry name" value="Terpenoid cyclases/Protein prenyltransferases"/>
    <property type="match status" value="1"/>
</dbReference>
<dbReference type="Gene3D" id="1.10.600.10">
    <property type="entry name" value="Farnesyl Diphosphate Synthase"/>
    <property type="match status" value="1"/>
</dbReference>
<protein>
    <recommendedName>
        <fullName evidence="3">Retrotransposon Copia-like N-terminal domain-containing protein</fullName>
    </recommendedName>
</protein>
<dbReference type="Gene3D" id="1.50.10.130">
    <property type="entry name" value="Terpene synthase, N-terminal domain"/>
    <property type="match status" value="1"/>
</dbReference>
<dbReference type="PANTHER" id="PTHR37610:SF38">
    <property type="entry name" value="RETROTRANSPOSON COPIA-LIKE N-TERMINAL DOMAIN-CONTAINING PROTEIN"/>
    <property type="match status" value="1"/>
</dbReference>
<dbReference type="InterPro" id="IPR008930">
    <property type="entry name" value="Terpenoid_cyclase/PrenylTrfase"/>
</dbReference>
<name>A5BKK0_VITVI</name>
<dbReference type="InterPro" id="IPR029472">
    <property type="entry name" value="Copia-like_N"/>
</dbReference>
<dbReference type="AlphaFoldDB" id="A5BKK0"/>
<dbReference type="InterPro" id="IPR008949">
    <property type="entry name" value="Isoprenoid_synthase_dom_sf"/>
</dbReference>
<evidence type="ECO:0000259" key="3">
    <source>
        <dbReference type="Pfam" id="PF14244"/>
    </source>
</evidence>
<feature type="chain" id="PRO_5002678579" description="Retrotransposon Copia-like N-terminal domain-containing protein" evidence="2">
    <location>
        <begin position="17"/>
        <end position="550"/>
    </location>
</feature>
<dbReference type="InterPro" id="IPR036965">
    <property type="entry name" value="Terpene_synth_N_sf"/>
</dbReference>
<keyword evidence="2" id="KW-0732">Signal</keyword>
<feature type="signal peptide" evidence="2">
    <location>
        <begin position="1"/>
        <end position="16"/>
    </location>
</feature>